<dbReference type="PATRIC" id="fig|68170.10.peg.6728"/>
<dbReference type="PROSITE" id="PS50110">
    <property type="entry name" value="RESPONSE_REGULATORY"/>
    <property type="match status" value="1"/>
</dbReference>
<dbReference type="SMART" id="SM00448">
    <property type="entry name" value="REC"/>
    <property type="match status" value="1"/>
</dbReference>
<evidence type="ECO:0000256" key="2">
    <source>
        <dbReference type="PROSITE-ProRule" id="PRU00169"/>
    </source>
</evidence>
<protein>
    <recommendedName>
        <fullName evidence="3">Response regulatory domain-containing protein</fullName>
    </recommendedName>
</protein>
<dbReference type="Proteomes" id="UP000033393">
    <property type="component" value="Unassembled WGS sequence"/>
</dbReference>
<comment type="caution">
    <text evidence="4">The sequence shown here is derived from an EMBL/GenBank/DDBJ whole genome shotgun (WGS) entry which is preliminary data.</text>
</comment>
<dbReference type="Pfam" id="PF13581">
    <property type="entry name" value="HATPase_c_2"/>
    <property type="match status" value="1"/>
</dbReference>
<keyword evidence="5" id="KW-1185">Reference proteome</keyword>
<dbReference type="SUPFAM" id="SSF55874">
    <property type="entry name" value="ATPase domain of HSP90 chaperone/DNA topoisomerase II/histidine kinase"/>
    <property type="match status" value="1"/>
</dbReference>
<reference evidence="4 5" key="1">
    <citation type="submission" date="2015-02" db="EMBL/GenBank/DDBJ databases">
        <authorList>
            <person name="Ju K.-S."/>
            <person name="Doroghazi J.R."/>
            <person name="Metcalf W."/>
        </authorList>
    </citation>
    <scope>NUCLEOTIDE SEQUENCE [LARGE SCALE GENOMIC DNA]</scope>
    <source>
        <strain evidence="4 5">NRRL B-16140</strain>
    </source>
</reference>
<dbReference type="Gene3D" id="3.30.565.10">
    <property type="entry name" value="Histidine kinase-like ATPase, C-terminal domain"/>
    <property type="match status" value="1"/>
</dbReference>
<dbReference type="OrthoDB" id="3673959at2"/>
<dbReference type="GO" id="GO:0000160">
    <property type="term" value="P:phosphorelay signal transduction system"/>
    <property type="evidence" value="ECO:0007669"/>
    <property type="project" value="InterPro"/>
</dbReference>
<accession>A0A0F0HBD2</accession>
<dbReference type="InterPro" id="IPR036890">
    <property type="entry name" value="HATPase_C_sf"/>
</dbReference>
<sequence>MSAQSRWFPAVPGSLPEIRAFVRDLAGESGLNGDDARDVLLAVSEAADNAVQRGGASIVGVTWEPRDHAVLLTIEDDGVFDLEAGSSARPLGLRLLFGIADEVQVRPGKPTWPGTVVRALVRVWSRAGVPDLPAPSGRPRVLLVDGDRFSGQSLAAFLHAEGYDVTLVASVAAAESVLESPPALAIVDLLTSHGEGTRFAAVARTFGVPVVAVSAIEPATHVADAYLPKPAHPLRVLAAVRDLLSPDS</sequence>
<keyword evidence="1" id="KW-0723">Serine/threonine-protein kinase</keyword>
<proteinExistence type="predicted"/>
<evidence type="ECO:0000256" key="1">
    <source>
        <dbReference type="ARBA" id="ARBA00022527"/>
    </source>
</evidence>
<dbReference type="GO" id="GO:0004674">
    <property type="term" value="F:protein serine/threonine kinase activity"/>
    <property type="evidence" value="ECO:0007669"/>
    <property type="project" value="UniProtKB-KW"/>
</dbReference>
<feature type="modified residue" description="4-aspartylphosphate" evidence="2">
    <location>
        <position position="188"/>
    </location>
</feature>
<evidence type="ECO:0000259" key="3">
    <source>
        <dbReference type="PROSITE" id="PS50110"/>
    </source>
</evidence>
<keyword evidence="2" id="KW-0597">Phosphoprotein</keyword>
<feature type="domain" description="Response regulatory" evidence="3">
    <location>
        <begin position="140"/>
        <end position="244"/>
    </location>
</feature>
<dbReference type="CDD" id="cd16936">
    <property type="entry name" value="HATPase_RsbW-like"/>
    <property type="match status" value="1"/>
</dbReference>
<dbReference type="SUPFAM" id="SSF52172">
    <property type="entry name" value="CheY-like"/>
    <property type="match status" value="1"/>
</dbReference>
<dbReference type="STRING" id="68170.GCA_000974445_05792"/>
<name>A0A0F0HBD2_LENAE</name>
<dbReference type="InterPro" id="IPR011006">
    <property type="entry name" value="CheY-like_superfamily"/>
</dbReference>
<dbReference type="EMBL" id="JYJG01000029">
    <property type="protein sequence ID" value="KJK51647.1"/>
    <property type="molecule type" value="Genomic_DNA"/>
</dbReference>
<gene>
    <name evidence="4" type="ORF">UK23_05815</name>
</gene>
<dbReference type="Gene3D" id="3.40.50.2300">
    <property type="match status" value="1"/>
</dbReference>
<organism evidence="4 5">
    <name type="scientific">Lentzea aerocolonigenes</name>
    <name type="common">Lechevalieria aerocolonigenes</name>
    <name type="synonym">Saccharothrix aerocolonigenes</name>
    <dbReference type="NCBI Taxonomy" id="68170"/>
    <lineage>
        <taxon>Bacteria</taxon>
        <taxon>Bacillati</taxon>
        <taxon>Actinomycetota</taxon>
        <taxon>Actinomycetes</taxon>
        <taxon>Pseudonocardiales</taxon>
        <taxon>Pseudonocardiaceae</taxon>
        <taxon>Lentzea</taxon>
    </lineage>
</organism>
<dbReference type="PANTHER" id="PTHR35526:SF3">
    <property type="entry name" value="ANTI-SIGMA-F FACTOR RSBW"/>
    <property type="match status" value="1"/>
</dbReference>
<evidence type="ECO:0000313" key="4">
    <source>
        <dbReference type="EMBL" id="KJK51647.1"/>
    </source>
</evidence>
<dbReference type="InterPro" id="IPR001789">
    <property type="entry name" value="Sig_transdc_resp-reg_receiver"/>
</dbReference>
<dbReference type="InterPro" id="IPR003594">
    <property type="entry name" value="HATPase_dom"/>
</dbReference>
<dbReference type="CDD" id="cd00156">
    <property type="entry name" value="REC"/>
    <property type="match status" value="1"/>
</dbReference>
<dbReference type="PANTHER" id="PTHR35526">
    <property type="entry name" value="ANTI-SIGMA-F FACTOR RSBW-RELATED"/>
    <property type="match status" value="1"/>
</dbReference>
<dbReference type="AlphaFoldDB" id="A0A0F0HBD2"/>
<keyword evidence="1" id="KW-0418">Kinase</keyword>
<dbReference type="InterPro" id="IPR050267">
    <property type="entry name" value="Anti-sigma-factor_SerPK"/>
</dbReference>
<dbReference type="RefSeq" id="WP_045310330.1">
    <property type="nucleotide sequence ID" value="NZ_JYJG01000029.1"/>
</dbReference>
<keyword evidence="1" id="KW-0808">Transferase</keyword>
<evidence type="ECO:0000313" key="5">
    <source>
        <dbReference type="Proteomes" id="UP000033393"/>
    </source>
</evidence>